<dbReference type="InterPro" id="IPR025295">
    <property type="entry name" value="eCIS_core_dom"/>
</dbReference>
<keyword evidence="7" id="KW-1185">Reference proteome</keyword>
<reference evidence="4 7" key="2">
    <citation type="submission" date="2019-02" db="EMBL/GenBank/DDBJ databases">
        <title>Complete genome sequence of Desulfobacter hydrogenophilus AcRS1.</title>
        <authorList>
            <person name="Marietou A."/>
            <person name="Lund M.B."/>
            <person name="Marshall I.P.G."/>
            <person name="Schreiber L."/>
            <person name="Jorgensen B."/>
        </authorList>
    </citation>
    <scope>NUCLEOTIDE SEQUENCE [LARGE SCALE GENOMIC DNA]</scope>
    <source>
        <strain evidence="4 7">AcRS1</strain>
    </source>
</reference>
<evidence type="ECO:0000256" key="2">
    <source>
        <dbReference type="SAM" id="Phobius"/>
    </source>
</evidence>
<keyword evidence="2" id="KW-0812">Transmembrane</keyword>
<dbReference type="Proteomes" id="UP000293902">
    <property type="component" value="Chromosome"/>
</dbReference>
<feature type="compositionally biased region" description="Gly residues" evidence="1">
    <location>
        <begin position="668"/>
        <end position="683"/>
    </location>
</feature>
<dbReference type="EMBL" id="QLNI01000010">
    <property type="protein sequence ID" value="RAM02832.1"/>
    <property type="molecule type" value="Genomic_DNA"/>
</dbReference>
<keyword evidence="2" id="KW-0472">Membrane</keyword>
<gene>
    <name evidence="5" type="ORF">DO021_06315</name>
    <name evidence="4" type="ORF">EYB58_15745</name>
</gene>
<dbReference type="Proteomes" id="UP000248798">
    <property type="component" value="Unassembled WGS sequence"/>
</dbReference>
<feature type="compositionally biased region" description="Polar residues" evidence="1">
    <location>
        <begin position="151"/>
        <end position="170"/>
    </location>
</feature>
<evidence type="ECO:0000256" key="1">
    <source>
        <dbReference type="SAM" id="MobiDB-lite"/>
    </source>
</evidence>
<feature type="region of interest" description="Disordered" evidence="1">
    <location>
        <begin position="655"/>
        <end position="683"/>
    </location>
</feature>
<feature type="region of interest" description="Disordered" evidence="1">
    <location>
        <begin position="148"/>
        <end position="177"/>
    </location>
</feature>
<feature type="transmembrane region" description="Helical" evidence="2">
    <location>
        <begin position="589"/>
        <end position="614"/>
    </location>
</feature>
<dbReference type="AlphaFoldDB" id="A0A328FH72"/>
<feature type="region of interest" description="Disordered" evidence="1">
    <location>
        <begin position="1"/>
        <end position="31"/>
    </location>
</feature>
<evidence type="ECO:0000313" key="7">
    <source>
        <dbReference type="Proteomes" id="UP000293902"/>
    </source>
</evidence>
<reference evidence="5 6" key="1">
    <citation type="submission" date="2018-06" db="EMBL/GenBank/DDBJ databases">
        <title>Complete Genome Sequence of Desulfobacter hydrogenophilus (DSM3380).</title>
        <authorList>
            <person name="Marietou A."/>
            <person name="Schreiber L."/>
            <person name="Marshall I."/>
            <person name="Jorgensen B."/>
        </authorList>
    </citation>
    <scope>NUCLEOTIDE SEQUENCE [LARGE SCALE GENOMIC DNA]</scope>
    <source>
        <strain evidence="5 6">DSM 3380</strain>
    </source>
</reference>
<organism evidence="5 6">
    <name type="scientific">Desulfobacter hydrogenophilus</name>
    <dbReference type="NCBI Taxonomy" id="2291"/>
    <lineage>
        <taxon>Bacteria</taxon>
        <taxon>Pseudomonadati</taxon>
        <taxon>Thermodesulfobacteriota</taxon>
        <taxon>Desulfobacteria</taxon>
        <taxon>Desulfobacterales</taxon>
        <taxon>Desulfobacteraceae</taxon>
        <taxon>Desulfobacter</taxon>
    </lineage>
</organism>
<feature type="domain" description="eCIS core" evidence="3">
    <location>
        <begin position="177"/>
        <end position="253"/>
    </location>
</feature>
<protein>
    <submittedName>
        <fullName evidence="4">DUF4157 domain-containing protein</fullName>
    </submittedName>
</protein>
<proteinExistence type="predicted"/>
<dbReference type="OrthoDB" id="5400814at2"/>
<accession>A0A328FH72</accession>
<feature type="compositionally biased region" description="Basic and acidic residues" evidence="1">
    <location>
        <begin position="20"/>
        <end position="30"/>
    </location>
</feature>
<evidence type="ECO:0000313" key="5">
    <source>
        <dbReference type="EMBL" id="RAM02832.1"/>
    </source>
</evidence>
<feature type="compositionally biased region" description="Low complexity" evidence="1">
    <location>
        <begin position="655"/>
        <end position="667"/>
    </location>
</feature>
<evidence type="ECO:0000313" key="6">
    <source>
        <dbReference type="Proteomes" id="UP000248798"/>
    </source>
</evidence>
<keyword evidence="2" id="KW-1133">Transmembrane helix</keyword>
<name>A0A328FH72_9BACT</name>
<feature type="region of interest" description="Disordered" evidence="1">
    <location>
        <begin position="48"/>
        <end position="70"/>
    </location>
</feature>
<evidence type="ECO:0000313" key="4">
    <source>
        <dbReference type="EMBL" id="QBH14238.1"/>
    </source>
</evidence>
<evidence type="ECO:0000259" key="3">
    <source>
        <dbReference type="Pfam" id="PF13699"/>
    </source>
</evidence>
<dbReference type="RefSeq" id="WP_111954839.1">
    <property type="nucleotide sequence ID" value="NZ_CP036313.1"/>
</dbReference>
<sequence length="839" mass="91392">MKITIDTQKKNQKKPGVSVSHEKIKPRESLEGQVQETALPFFLKRVAMSSHRPPEHRLPIDEEENPLPPQRKLSTVQRQPLKEEEKLIQADLEMGAPDDKYELEADQMAEKVLQMDDSAIRRNPVSKRIPPLLQRLIMSEEEEHTVALQAKESSSIRSHTSTDIGETVSNMKRGGQPMSTADRTFFEQRMHADFGGVRVHTDNVADITSRDLNARAFTVGKHIAFRDGGYLPGTDAGRRLIAHELTHVIQQTGRGRITDKLDRKTNAHIKADDLILKGDASAITPHATRFISRSLIQRVFDPTVTRHPDILLVLLNDPDSNIQVNVTNHREAPSNTRFNWRWQSIDPEKVEDMGATPQGLPRASLKMKAKKLFSSLNMTPELEVGNQDSSTTTHTDPVGVATMIPLVDWGIESMSRGDRGGQGVGLGTSFGSQSYANLFVGDTITMTGVFGDIDNAQTAGIEFSRMSFAVDIAGGSGAARIDIGEPTWVEPNRVEVTITALTAGNSFASIDAYIPGRDNAFSHDIELNIVNDPRGFKDKCSTANSLILARYSAGRDYFLQASQNYKNGYEAHKSILDDRTARAKLAREIILGVLFGALGGVAGGAVGSALGAWFKSSGKLMAETLGAAGTGAITDAAKDLTKYVARLPGRLLREVGGTSSGTGAAQPGSGGGTTPAGVTGRGETGPAAVDPFGWYLGVERVLMSEKTEASNLVLQAQRVADLALDRGENVEFDWDPEVVVEDRCTIDGKPLNELGEPPSASQYEKAFWAAWLSQYAYTLRTDIGGTYVVSNVGGKFREDLEAVAQRHNENLDDWIVLFGGQLHDQLSEQESGPGIITWD</sequence>
<dbReference type="Pfam" id="PF13699">
    <property type="entry name" value="eCIS_core"/>
    <property type="match status" value="1"/>
</dbReference>
<dbReference type="EMBL" id="CP036313">
    <property type="protein sequence ID" value="QBH14238.1"/>
    <property type="molecule type" value="Genomic_DNA"/>
</dbReference>